<feature type="domain" description="Flagellar basal body rod protein N-terminal" evidence="8">
    <location>
        <begin position="7"/>
        <end position="34"/>
    </location>
</feature>
<dbReference type="Pfam" id="PF00460">
    <property type="entry name" value="Flg_bb_rod"/>
    <property type="match status" value="1"/>
</dbReference>
<dbReference type="GO" id="GO:0044780">
    <property type="term" value="P:bacterial-type flagellum assembly"/>
    <property type="evidence" value="ECO:0007669"/>
    <property type="project" value="InterPro"/>
</dbReference>
<dbReference type="Proteomes" id="UP000058074">
    <property type="component" value="Chromosome"/>
</dbReference>
<comment type="similarity">
    <text evidence="3">Belongs to the flagella basal body rod proteins family.</text>
</comment>
<dbReference type="InterPro" id="IPR002371">
    <property type="entry name" value="FlgK"/>
</dbReference>
<evidence type="ECO:0000256" key="1">
    <source>
        <dbReference type="ARBA" id="ARBA00004117"/>
    </source>
</evidence>
<dbReference type="AlphaFoldDB" id="A0A0N9VDN3"/>
<feature type="compositionally biased region" description="Low complexity" evidence="7">
    <location>
        <begin position="373"/>
        <end position="386"/>
    </location>
</feature>
<sequence length="443" mass="44715">MSDLLGIGASGLRAYSRALTTVGDNIANAQTPGYARRTLQLGEALGAGDTPFVRANVSPGGVAIKGLSRSVDAWLTADARISSGDAERAGTKLAWLDRVETALSDETNGIKTGLTEVFTTADELTADPSNRTLRSQFLQAVDDVASGFRTAAGQLSDMADGISDAATSAVDQFNADLNALEQINVGLRKARPGSTGEATLLDERDRLIDQLSAQGGVTASFDDHGAATLRATASGDVLVGGGTVTPVTATTAADGRVSFSLAGGAPFTTATGSLAGLAEASNHVADQRAALDTMASDFAGQLNAAHQAGTDADGNPGAALFTGTGSAATLTAAPLTADQVAAADASGANGNMLAFGAMRGANDTESKWAGHMASQSQATASARAQDAAATTRADAAAAARSTVSEVDLDREAADLMRFQQAYSAAARTIQVARETMQALLSAI</sequence>
<evidence type="ECO:0000256" key="4">
    <source>
        <dbReference type="ARBA" id="ARBA00016244"/>
    </source>
</evidence>
<evidence type="ECO:0000313" key="11">
    <source>
        <dbReference type="EMBL" id="ALH82470.1"/>
    </source>
</evidence>
<proteinExistence type="inferred from homology"/>
<evidence type="ECO:0000259" key="10">
    <source>
        <dbReference type="Pfam" id="PF22638"/>
    </source>
</evidence>
<dbReference type="InterPro" id="IPR001444">
    <property type="entry name" value="Flag_bb_rod_N"/>
</dbReference>
<feature type="domain" description="Flagellar basal-body/hook protein C-terminal" evidence="9">
    <location>
        <begin position="404"/>
        <end position="441"/>
    </location>
</feature>
<dbReference type="GO" id="GO:0009425">
    <property type="term" value="C:bacterial-type flagellum basal body"/>
    <property type="evidence" value="ECO:0007669"/>
    <property type="project" value="UniProtKB-SubCell"/>
</dbReference>
<dbReference type="RefSeq" id="WP_054589516.1">
    <property type="nucleotide sequence ID" value="NZ_CP012700.1"/>
</dbReference>
<dbReference type="Pfam" id="PF06429">
    <property type="entry name" value="Flg_bbr_C"/>
    <property type="match status" value="1"/>
</dbReference>
<evidence type="ECO:0000256" key="5">
    <source>
        <dbReference type="ARBA" id="ARBA00022525"/>
    </source>
</evidence>
<protein>
    <recommendedName>
        <fullName evidence="4">Flagellar hook-associated protein 1</fullName>
    </recommendedName>
</protein>
<dbReference type="OrthoDB" id="7181295at2"/>
<dbReference type="Pfam" id="PF22638">
    <property type="entry name" value="FlgK_D1"/>
    <property type="match status" value="1"/>
</dbReference>
<dbReference type="NCBIfam" id="TIGR02492">
    <property type="entry name" value="flgK_ends"/>
    <property type="match status" value="1"/>
</dbReference>
<keyword evidence="11" id="KW-0966">Cell projection</keyword>
<dbReference type="EMBL" id="CP012700">
    <property type="protein sequence ID" value="ALH82470.1"/>
    <property type="molecule type" value="Genomic_DNA"/>
</dbReference>
<organism evidence="11 12">
    <name type="scientific">Sphingopyxis macrogoltabida</name>
    <name type="common">Sphingomonas macrogoltabidus</name>
    <dbReference type="NCBI Taxonomy" id="33050"/>
    <lineage>
        <taxon>Bacteria</taxon>
        <taxon>Pseudomonadati</taxon>
        <taxon>Pseudomonadota</taxon>
        <taxon>Alphaproteobacteria</taxon>
        <taxon>Sphingomonadales</taxon>
        <taxon>Sphingomonadaceae</taxon>
        <taxon>Sphingopyxis</taxon>
    </lineage>
</organism>
<evidence type="ECO:0000256" key="6">
    <source>
        <dbReference type="ARBA" id="ARBA00023143"/>
    </source>
</evidence>
<evidence type="ECO:0000256" key="3">
    <source>
        <dbReference type="ARBA" id="ARBA00009677"/>
    </source>
</evidence>
<evidence type="ECO:0000256" key="7">
    <source>
        <dbReference type="SAM" id="MobiDB-lite"/>
    </source>
</evidence>
<keyword evidence="5" id="KW-0964">Secreted</keyword>
<gene>
    <name evidence="11" type="ORF">AN936_19535</name>
</gene>
<reference evidence="11 12" key="1">
    <citation type="journal article" date="2015" name="Genome Announc.">
        <title>Complete Genome Sequence of Polypropylene Glycol- and Polyethylene Glycol-Degrading Sphingopyxis macrogoltabida Strain EY-1.</title>
        <authorList>
            <person name="Ohtsubo Y."/>
            <person name="Nagata Y."/>
            <person name="Numata M."/>
            <person name="Tsuchikane K."/>
            <person name="Hosoyama A."/>
            <person name="Yamazoe A."/>
            <person name="Tsuda M."/>
            <person name="Fujita N."/>
            <person name="Kawai F."/>
        </authorList>
    </citation>
    <scope>NUCLEOTIDE SEQUENCE [LARGE SCALE GENOMIC DNA]</scope>
    <source>
        <strain evidence="11 12">EY-1</strain>
    </source>
</reference>
<dbReference type="SUPFAM" id="SSF64518">
    <property type="entry name" value="Phase 1 flagellin"/>
    <property type="match status" value="1"/>
</dbReference>
<dbReference type="InterPro" id="IPR053927">
    <property type="entry name" value="FlgK_helical"/>
</dbReference>
<dbReference type="PANTHER" id="PTHR30033">
    <property type="entry name" value="FLAGELLAR HOOK-ASSOCIATED PROTEIN 1"/>
    <property type="match status" value="1"/>
</dbReference>
<evidence type="ECO:0000259" key="9">
    <source>
        <dbReference type="Pfam" id="PF06429"/>
    </source>
</evidence>
<feature type="domain" description="Flagellar hook-associated protein FlgK helical" evidence="10">
    <location>
        <begin position="96"/>
        <end position="321"/>
    </location>
</feature>
<name>A0A0N9VDN3_SPHMC</name>
<dbReference type="GO" id="GO:0009424">
    <property type="term" value="C:bacterial-type flagellum hook"/>
    <property type="evidence" value="ECO:0007669"/>
    <property type="project" value="InterPro"/>
</dbReference>
<keyword evidence="11" id="KW-0282">Flagellum</keyword>
<feature type="region of interest" description="Disordered" evidence="7">
    <location>
        <begin position="366"/>
        <end position="386"/>
    </location>
</feature>
<dbReference type="PATRIC" id="fig|33050.5.peg.4053"/>
<evidence type="ECO:0000256" key="2">
    <source>
        <dbReference type="ARBA" id="ARBA00004613"/>
    </source>
</evidence>
<comment type="subcellular location">
    <subcellularLocation>
        <location evidence="1">Bacterial flagellum basal body</location>
    </subcellularLocation>
    <subcellularLocation>
        <location evidence="2">Secreted</location>
    </subcellularLocation>
</comment>
<evidence type="ECO:0000259" key="8">
    <source>
        <dbReference type="Pfam" id="PF00460"/>
    </source>
</evidence>
<dbReference type="InterPro" id="IPR010930">
    <property type="entry name" value="Flg_bb/hook_C_dom"/>
</dbReference>
<keyword evidence="11" id="KW-0969">Cilium</keyword>
<dbReference type="GO" id="GO:0005576">
    <property type="term" value="C:extracellular region"/>
    <property type="evidence" value="ECO:0007669"/>
    <property type="project" value="UniProtKB-SubCell"/>
</dbReference>
<accession>A0A0N9VDN3</accession>
<dbReference type="KEGG" id="smag:AN936_19535"/>
<evidence type="ECO:0000313" key="12">
    <source>
        <dbReference type="Proteomes" id="UP000058074"/>
    </source>
</evidence>
<keyword evidence="6" id="KW-0975">Bacterial flagellum</keyword>
<dbReference type="GO" id="GO:0005198">
    <property type="term" value="F:structural molecule activity"/>
    <property type="evidence" value="ECO:0007669"/>
    <property type="project" value="InterPro"/>
</dbReference>